<evidence type="ECO:0000256" key="8">
    <source>
        <dbReference type="HAMAP-Rule" id="MF_00009"/>
    </source>
</evidence>
<evidence type="ECO:0000256" key="5">
    <source>
        <dbReference type="ARBA" id="ARBA00022759"/>
    </source>
</evidence>
<dbReference type="EC" id="3.1.-.-" evidence="8"/>
<comment type="subcellular location">
    <subcellularLocation>
        <location evidence="8">Cytoplasm</location>
    </subcellularLocation>
</comment>
<dbReference type="NCBIfam" id="TIGR00043">
    <property type="entry name" value="rRNA maturation RNase YbeY"/>
    <property type="match status" value="1"/>
</dbReference>
<dbReference type="EMBL" id="CP097966">
    <property type="protein sequence ID" value="URQ63239.1"/>
    <property type="molecule type" value="Genomic_DNA"/>
</dbReference>
<organism evidence="9 10">
    <name type="scientific">SAR86 cluster bacterium</name>
    <dbReference type="NCBI Taxonomy" id="2030880"/>
    <lineage>
        <taxon>Bacteria</taxon>
        <taxon>Pseudomonadati</taxon>
        <taxon>Pseudomonadota</taxon>
        <taxon>Gammaproteobacteria</taxon>
        <taxon>SAR86 cluster</taxon>
    </lineage>
</organism>
<dbReference type="InterPro" id="IPR023091">
    <property type="entry name" value="MetalPrtase_cat_dom_sf_prd"/>
</dbReference>
<dbReference type="GO" id="GO:0004521">
    <property type="term" value="F:RNA endonuclease activity"/>
    <property type="evidence" value="ECO:0007669"/>
    <property type="project" value="UniProtKB-UniRule"/>
</dbReference>
<dbReference type="Gene3D" id="3.40.390.30">
    <property type="entry name" value="Metalloproteases ('zincins'), catalytic domain"/>
    <property type="match status" value="1"/>
</dbReference>
<comment type="similarity">
    <text evidence="1 8">Belongs to the endoribonuclease YbeY family.</text>
</comment>
<keyword evidence="4 8" id="KW-0479">Metal-binding</keyword>
<evidence type="ECO:0000256" key="2">
    <source>
        <dbReference type="ARBA" id="ARBA00022517"/>
    </source>
</evidence>
<dbReference type="InterPro" id="IPR002036">
    <property type="entry name" value="YbeY"/>
</dbReference>
<evidence type="ECO:0000256" key="6">
    <source>
        <dbReference type="ARBA" id="ARBA00022801"/>
    </source>
</evidence>
<reference evidence="9" key="1">
    <citation type="submission" date="2022-05" db="EMBL/GenBank/DDBJ databases">
        <title>Single-amplified genomics reveal most streamlined microbe among free-living bacteria.</title>
        <authorList>
            <person name="Roda-Garcia J."/>
            <person name="Haro-Moreno J.M."/>
            <person name="Rodriguez-Valera F."/>
            <person name="Almagro-Moreno S."/>
            <person name="Lopez-Perez M."/>
        </authorList>
    </citation>
    <scope>NUCLEOTIDE SEQUENCE</scope>
    <source>
        <strain evidence="9">TMED112-D2-2</strain>
    </source>
</reference>
<keyword evidence="3 8" id="KW-0540">Nuclease</keyword>
<dbReference type="PANTHER" id="PTHR46986">
    <property type="entry name" value="ENDORIBONUCLEASE YBEY, CHLOROPLASTIC"/>
    <property type="match status" value="1"/>
</dbReference>
<gene>
    <name evidence="8 9" type="primary">ybeY</name>
    <name evidence="9" type="ORF">M9B40_00285</name>
</gene>
<evidence type="ECO:0000313" key="9">
    <source>
        <dbReference type="EMBL" id="URQ63239.1"/>
    </source>
</evidence>
<evidence type="ECO:0000313" key="10">
    <source>
        <dbReference type="Proteomes" id="UP001056381"/>
    </source>
</evidence>
<keyword evidence="8" id="KW-0963">Cytoplasm</keyword>
<dbReference type="GO" id="GO:0005737">
    <property type="term" value="C:cytoplasm"/>
    <property type="evidence" value="ECO:0007669"/>
    <property type="project" value="UniProtKB-SubCell"/>
</dbReference>
<evidence type="ECO:0000256" key="7">
    <source>
        <dbReference type="ARBA" id="ARBA00022833"/>
    </source>
</evidence>
<dbReference type="Pfam" id="PF02130">
    <property type="entry name" value="YbeY"/>
    <property type="match status" value="1"/>
</dbReference>
<keyword evidence="10" id="KW-1185">Reference proteome</keyword>
<dbReference type="AlphaFoldDB" id="A0A9Q8TZ89"/>
<dbReference type="HAMAP" id="MF_00009">
    <property type="entry name" value="Endoribonucl_YbeY"/>
    <property type="match status" value="1"/>
</dbReference>
<comment type="function">
    <text evidence="8">Single strand-specific metallo-endoribonuclease involved in late-stage 70S ribosome quality control and in maturation of the 3' terminus of the 16S rRNA.</text>
</comment>
<dbReference type="PANTHER" id="PTHR46986:SF1">
    <property type="entry name" value="ENDORIBONUCLEASE YBEY, CHLOROPLASTIC"/>
    <property type="match status" value="1"/>
</dbReference>
<protein>
    <recommendedName>
        <fullName evidence="8">Endoribonuclease YbeY</fullName>
        <ecNumber evidence="8">3.1.-.-</ecNumber>
    </recommendedName>
</protein>
<dbReference type="GO" id="GO:0006364">
    <property type="term" value="P:rRNA processing"/>
    <property type="evidence" value="ECO:0007669"/>
    <property type="project" value="UniProtKB-UniRule"/>
</dbReference>
<keyword evidence="8" id="KW-0698">rRNA processing</keyword>
<keyword evidence="5 8" id="KW-0255">Endonuclease</keyword>
<dbReference type="GO" id="GO:0004222">
    <property type="term" value="F:metalloendopeptidase activity"/>
    <property type="evidence" value="ECO:0007669"/>
    <property type="project" value="InterPro"/>
</dbReference>
<evidence type="ECO:0000256" key="4">
    <source>
        <dbReference type="ARBA" id="ARBA00022723"/>
    </source>
</evidence>
<feature type="binding site" evidence="8">
    <location>
        <position position="117"/>
    </location>
    <ligand>
        <name>Zn(2+)</name>
        <dbReference type="ChEBI" id="CHEBI:29105"/>
        <note>catalytic</note>
    </ligand>
</feature>
<dbReference type="GO" id="GO:0008270">
    <property type="term" value="F:zinc ion binding"/>
    <property type="evidence" value="ECO:0007669"/>
    <property type="project" value="UniProtKB-UniRule"/>
</dbReference>
<evidence type="ECO:0000256" key="1">
    <source>
        <dbReference type="ARBA" id="ARBA00010875"/>
    </source>
</evidence>
<proteinExistence type="inferred from homology"/>
<keyword evidence="7 8" id="KW-0862">Zinc</keyword>
<dbReference type="Proteomes" id="UP001056381">
    <property type="component" value="Chromosome"/>
</dbReference>
<dbReference type="SUPFAM" id="SSF55486">
    <property type="entry name" value="Metalloproteases ('zincins'), catalytic domain"/>
    <property type="match status" value="1"/>
</dbReference>
<feature type="binding site" evidence="8">
    <location>
        <position position="121"/>
    </location>
    <ligand>
        <name>Zn(2+)</name>
        <dbReference type="ChEBI" id="CHEBI:29105"/>
        <note>catalytic</note>
    </ligand>
</feature>
<name>A0A9Q8TZ89_9GAMM</name>
<accession>A0A9Q8TZ89</accession>
<comment type="cofactor">
    <cofactor evidence="8">
        <name>Zn(2+)</name>
        <dbReference type="ChEBI" id="CHEBI:29105"/>
    </cofactor>
    <text evidence="8">Binds 1 zinc ion.</text>
</comment>
<keyword evidence="2 8" id="KW-0690">Ribosome biogenesis</keyword>
<sequence length="154" mass="17890">MIISKNNLKFEIFNLPTKFNNHKKAITQAIELFTAFFDIDKLNVELSFCSLEDIQKINYKFRKINKPTNVLSFPSEELGQIDKNCEGEILICNDLLLEESLAQNKNHIDHFLHLLIHSLLHLKGYGHDNENDAILMEEKEIEFLSQIGISNPYK</sequence>
<keyword evidence="6 8" id="KW-0378">Hydrolase</keyword>
<feature type="binding site" evidence="8">
    <location>
        <position position="127"/>
    </location>
    <ligand>
        <name>Zn(2+)</name>
        <dbReference type="ChEBI" id="CHEBI:29105"/>
        <note>catalytic</note>
    </ligand>
</feature>
<evidence type="ECO:0000256" key="3">
    <source>
        <dbReference type="ARBA" id="ARBA00022722"/>
    </source>
</evidence>